<dbReference type="EMBL" id="BAVS01000036">
    <property type="protein sequence ID" value="GAE94986.1"/>
    <property type="molecule type" value="Genomic_DNA"/>
</dbReference>
<protein>
    <submittedName>
        <fullName evidence="2">Uncharacterized protein</fullName>
    </submittedName>
</protein>
<dbReference type="eggNOG" id="COG1503">
    <property type="taxonomic scope" value="Bacteria"/>
</dbReference>
<comment type="caution">
    <text evidence="2">The sequence shown here is derived from an EMBL/GenBank/DDBJ whole genome shotgun (WGS) entry which is preliminary data.</text>
</comment>
<evidence type="ECO:0000256" key="1">
    <source>
        <dbReference type="SAM" id="MobiDB-lite"/>
    </source>
</evidence>
<name>W4VPA1_9BACI</name>
<dbReference type="InterPro" id="IPR040983">
    <property type="entry name" value="Bact_RF_family5"/>
</dbReference>
<sequence>MHENEQNLAKSVVIFAKGDDSVWFAEKFQMPVKTEFNWEETANLEQLKEMFNDFPQTGIILTQKSAIKILDTELGTLKDTKLYELDLDTEDWREHSGPPPHGQASLGPGGQNTQKEQFEARFDANRHRWYKDIGSTLDKLAKDKDWSRINVVGDKDEAQNLKKNMNKKVDDIIPKNMLEHEEMHIINEVIMN</sequence>
<reference evidence="2 3" key="1">
    <citation type="journal article" date="2014" name="Genome Announc.">
        <title>Draft Genome Sequence of the Boron-Tolerant and Moderately Halotolerant Bacterium Gracilibacillus boraciitolerans JCM 21714T.</title>
        <authorList>
            <person name="Ahmed I."/>
            <person name="Oshima K."/>
            <person name="Suda W."/>
            <person name="Kitamura K."/>
            <person name="Iida T."/>
            <person name="Ohmori Y."/>
            <person name="Fujiwara T."/>
            <person name="Hattori M."/>
            <person name="Ohkuma M."/>
        </authorList>
    </citation>
    <scope>NUCLEOTIDE SEQUENCE [LARGE SCALE GENOMIC DNA]</scope>
    <source>
        <strain evidence="2 3">JCM 21714</strain>
    </source>
</reference>
<evidence type="ECO:0000313" key="3">
    <source>
        <dbReference type="Proteomes" id="UP000019102"/>
    </source>
</evidence>
<organism evidence="2 3">
    <name type="scientific">Gracilibacillus boraciitolerans JCM 21714</name>
    <dbReference type="NCBI Taxonomy" id="1298598"/>
    <lineage>
        <taxon>Bacteria</taxon>
        <taxon>Bacillati</taxon>
        <taxon>Bacillota</taxon>
        <taxon>Bacilli</taxon>
        <taxon>Bacillales</taxon>
        <taxon>Bacillaceae</taxon>
        <taxon>Gracilibacillus</taxon>
    </lineage>
</organism>
<accession>W4VPA1</accession>
<dbReference type="Pfam" id="PF18846">
    <property type="entry name" value="baeRF_family5"/>
    <property type="match status" value="1"/>
</dbReference>
<dbReference type="STRING" id="1298598.JCM21714_4189"/>
<evidence type="ECO:0000313" key="2">
    <source>
        <dbReference type="EMBL" id="GAE94986.1"/>
    </source>
</evidence>
<dbReference type="Proteomes" id="UP000019102">
    <property type="component" value="Unassembled WGS sequence"/>
</dbReference>
<dbReference type="AlphaFoldDB" id="W4VPA1"/>
<keyword evidence="3" id="KW-1185">Reference proteome</keyword>
<dbReference type="RefSeq" id="WP_235182952.1">
    <property type="nucleotide sequence ID" value="NZ_BAVS01000036.1"/>
</dbReference>
<proteinExistence type="predicted"/>
<feature type="region of interest" description="Disordered" evidence="1">
    <location>
        <begin position="91"/>
        <end position="113"/>
    </location>
</feature>
<gene>
    <name evidence="2" type="ORF">JCM21714_4189</name>
</gene>